<comment type="caution">
    <text evidence="1">The sequence shown here is derived from an EMBL/GenBank/DDBJ whole genome shotgun (WGS) entry which is preliminary data.</text>
</comment>
<dbReference type="InterPro" id="IPR036291">
    <property type="entry name" value="NAD(P)-bd_dom_sf"/>
</dbReference>
<dbReference type="SUPFAM" id="SSF51735">
    <property type="entry name" value="NAD(P)-binding Rossmann-fold domains"/>
    <property type="match status" value="1"/>
</dbReference>
<name>A0AA37VSL9_9GAMM</name>
<evidence type="ECO:0000313" key="2">
    <source>
        <dbReference type="Proteomes" id="UP001161422"/>
    </source>
</evidence>
<reference evidence="1" key="1">
    <citation type="journal article" date="2014" name="Int. J. Syst. Evol. Microbiol.">
        <title>Complete genome sequence of Corynebacterium casei LMG S-19264T (=DSM 44701T), isolated from a smear-ripened cheese.</title>
        <authorList>
            <consortium name="US DOE Joint Genome Institute (JGI-PGF)"/>
            <person name="Walter F."/>
            <person name="Albersmeier A."/>
            <person name="Kalinowski J."/>
            <person name="Ruckert C."/>
        </authorList>
    </citation>
    <scope>NUCLEOTIDE SEQUENCE</scope>
    <source>
        <strain evidence="1">NBRC 101628</strain>
    </source>
</reference>
<proteinExistence type="predicted"/>
<gene>
    <name evidence="1" type="ORF">GCM10007895_00570</name>
</gene>
<evidence type="ECO:0000313" key="1">
    <source>
        <dbReference type="EMBL" id="GLP94751.1"/>
    </source>
</evidence>
<keyword evidence="2" id="KW-1185">Reference proteome</keyword>
<sequence>MAGEAKEVYDHGQLSRDFTYIDDTVAAIMAAMQVMPEGEPESGNFTPYTSSAPYQVFNIGHHRPVPLWDFIRSLENTLGRRAKLELKAMQQGDVYDTYASTE</sequence>
<accession>A0AA37VSL9</accession>
<reference evidence="1" key="2">
    <citation type="submission" date="2023-01" db="EMBL/GenBank/DDBJ databases">
        <title>Draft genome sequence of Paraferrimonas sedimenticola strain NBRC 101628.</title>
        <authorList>
            <person name="Sun Q."/>
            <person name="Mori K."/>
        </authorList>
    </citation>
    <scope>NUCLEOTIDE SEQUENCE</scope>
    <source>
        <strain evidence="1">NBRC 101628</strain>
    </source>
</reference>
<dbReference type="PRINTS" id="PR01713">
    <property type="entry name" value="NUCEPIMERASE"/>
</dbReference>
<protein>
    <submittedName>
        <fullName evidence="1">Uncharacterized protein</fullName>
    </submittedName>
</protein>
<dbReference type="AlphaFoldDB" id="A0AA37VSL9"/>
<dbReference type="Gene3D" id="3.40.50.720">
    <property type="entry name" value="NAD(P)-binding Rossmann-like Domain"/>
    <property type="match status" value="1"/>
</dbReference>
<organism evidence="1 2">
    <name type="scientific">Paraferrimonas sedimenticola</name>
    <dbReference type="NCBI Taxonomy" id="375674"/>
    <lineage>
        <taxon>Bacteria</taxon>
        <taxon>Pseudomonadati</taxon>
        <taxon>Pseudomonadota</taxon>
        <taxon>Gammaproteobacteria</taxon>
        <taxon>Alteromonadales</taxon>
        <taxon>Ferrimonadaceae</taxon>
        <taxon>Paraferrimonas</taxon>
    </lineage>
</organism>
<dbReference type="EMBL" id="BSNC01000001">
    <property type="protein sequence ID" value="GLP94751.1"/>
    <property type="molecule type" value="Genomic_DNA"/>
</dbReference>
<dbReference type="Proteomes" id="UP001161422">
    <property type="component" value="Unassembled WGS sequence"/>
</dbReference>